<evidence type="ECO:0000256" key="1">
    <source>
        <dbReference type="SAM" id="MobiDB-lite"/>
    </source>
</evidence>
<sequence length="47" mass="5258">MASLDHGSTVRRPNEREDPAGDFQVEPPEKSWDEEDGLFDGEEIVIG</sequence>
<evidence type="ECO:0000313" key="2">
    <source>
        <dbReference type="EMBL" id="MEA5456344.1"/>
    </source>
</evidence>
<comment type="caution">
    <text evidence="2">The sequence shown here is derived from an EMBL/GenBank/DDBJ whole genome shotgun (WGS) entry which is preliminary data.</text>
</comment>
<gene>
    <name evidence="2" type="ORF">SPF06_16535</name>
</gene>
<proteinExistence type="predicted"/>
<dbReference type="RefSeq" id="WP_323280227.1">
    <property type="nucleotide sequence ID" value="NZ_JAYGGQ010000013.1"/>
</dbReference>
<dbReference type="Proteomes" id="UP001304769">
    <property type="component" value="Unassembled WGS sequence"/>
</dbReference>
<accession>A0ABU5TA03</accession>
<organism evidence="2 3">
    <name type="scientific">Sinomonas terricola</name>
    <dbReference type="NCBI Taxonomy" id="3110330"/>
    <lineage>
        <taxon>Bacteria</taxon>
        <taxon>Bacillati</taxon>
        <taxon>Actinomycetota</taxon>
        <taxon>Actinomycetes</taxon>
        <taxon>Micrococcales</taxon>
        <taxon>Micrococcaceae</taxon>
        <taxon>Sinomonas</taxon>
    </lineage>
</organism>
<feature type="compositionally biased region" description="Acidic residues" evidence="1">
    <location>
        <begin position="32"/>
        <end position="47"/>
    </location>
</feature>
<reference evidence="2 3" key="1">
    <citation type="submission" date="2023-12" db="EMBL/GenBank/DDBJ databases">
        <title>Sinomonas terricola sp. nov, isolated from litchi orchard soil in Guangdong, PR China.</title>
        <authorList>
            <person name="Jiaxin W."/>
            <person name="Yang Z."/>
            <person name="Honghui Z."/>
        </authorList>
    </citation>
    <scope>NUCLEOTIDE SEQUENCE [LARGE SCALE GENOMIC DNA]</scope>
    <source>
        <strain evidence="2 3">JGH33</strain>
    </source>
</reference>
<protein>
    <submittedName>
        <fullName evidence="2">Uncharacterized protein</fullName>
    </submittedName>
</protein>
<name>A0ABU5TA03_9MICC</name>
<evidence type="ECO:0000313" key="3">
    <source>
        <dbReference type="Proteomes" id="UP001304769"/>
    </source>
</evidence>
<dbReference type="EMBL" id="JAYGGQ010000013">
    <property type="protein sequence ID" value="MEA5456344.1"/>
    <property type="molecule type" value="Genomic_DNA"/>
</dbReference>
<feature type="region of interest" description="Disordered" evidence="1">
    <location>
        <begin position="1"/>
        <end position="47"/>
    </location>
</feature>
<keyword evidence="3" id="KW-1185">Reference proteome</keyword>